<gene>
    <name evidence="2" type="ORF">J4573_21710</name>
</gene>
<dbReference type="AlphaFoldDB" id="A0A939PID0"/>
<evidence type="ECO:0000313" key="2">
    <source>
        <dbReference type="EMBL" id="MBO2449734.1"/>
    </source>
</evidence>
<dbReference type="InterPro" id="IPR025406">
    <property type="entry name" value="DUF4132"/>
</dbReference>
<comment type="caution">
    <text evidence="2">The sequence shown here is derived from an EMBL/GenBank/DDBJ whole genome shotgun (WGS) entry which is preliminary data.</text>
</comment>
<dbReference type="Proteomes" id="UP000669179">
    <property type="component" value="Unassembled WGS sequence"/>
</dbReference>
<evidence type="ECO:0000259" key="1">
    <source>
        <dbReference type="Pfam" id="PF13569"/>
    </source>
</evidence>
<dbReference type="Pfam" id="PF13569">
    <property type="entry name" value="DUF4132"/>
    <property type="match status" value="1"/>
</dbReference>
<protein>
    <submittedName>
        <fullName evidence="2">DUF4132 domain-containing protein</fullName>
    </submittedName>
</protein>
<evidence type="ECO:0000313" key="3">
    <source>
        <dbReference type="Proteomes" id="UP000669179"/>
    </source>
</evidence>
<reference evidence="2" key="1">
    <citation type="submission" date="2021-03" db="EMBL/GenBank/DDBJ databases">
        <authorList>
            <person name="Kanchanasin P."/>
            <person name="Saeng-In P."/>
            <person name="Phongsopitanun W."/>
            <person name="Yuki M."/>
            <person name="Kudo T."/>
            <person name="Ohkuma M."/>
            <person name="Tanasupawat S."/>
        </authorList>
    </citation>
    <scope>NUCLEOTIDE SEQUENCE</scope>
    <source>
        <strain evidence="2">GKU 128</strain>
    </source>
</reference>
<organism evidence="2 3">
    <name type="scientific">Actinomadura barringtoniae</name>
    <dbReference type="NCBI Taxonomy" id="1427535"/>
    <lineage>
        <taxon>Bacteria</taxon>
        <taxon>Bacillati</taxon>
        <taxon>Actinomycetota</taxon>
        <taxon>Actinomycetes</taxon>
        <taxon>Streptosporangiales</taxon>
        <taxon>Thermomonosporaceae</taxon>
        <taxon>Actinomadura</taxon>
    </lineage>
</organism>
<name>A0A939PID0_9ACTN</name>
<keyword evidence="3" id="KW-1185">Reference proteome</keyword>
<proteinExistence type="predicted"/>
<dbReference type="RefSeq" id="WP_208257603.1">
    <property type="nucleotide sequence ID" value="NZ_JAGEOJ010000008.1"/>
</dbReference>
<sequence length="382" mass="42537">MTELPDWVPEADGDWVKAFRERLRDLPPELDELGRHLAAVNDHLDDRRKLKPAWAKRTAVLLSSPGAPGFVLDALRLLANGSLDRQAGRQSNAIAIGIAMAAGQTGDPAAVPDLITVARVSAAIPGEGSQLRNDALAVAAFYGLADLNHQAALDGLWLLYRLIDYVVLREDRLAPVMREAATRMGVPEEVQQERAVPAHGLLLPDRTGTFGPDDQRTISGKTPFRAELTVEDAHTVALTWIDDEDVRKRTAHPFATPRGFKKRYGSTGIEGAQRHAKRVVDTLRTERIRIRDLDEARVWTFDDWAHYYRDHPITGAVTAGLIWEFETDGTWTAALPADSAPSGKERVRLWRASRAKPAEVQAWRDRLAGSRQPFDQFEQFEQ</sequence>
<feature type="domain" description="DUF4132" evidence="1">
    <location>
        <begin position="290"/>
        <end position="377"/>
    </location>
</feature>
<accession>A0A939PID0</accession>
<dbReference type="EMBL" id="JAGEOJ010000008">
    <property type="protein sequence ID" value="MBO2449734.1"/>
    <property type="molecule type" value="Genomic_DNA"/>
</dbReference>